<reference evidence="3" key="1">
    <citation type="submission" date="2022-10" db="EMBL/GenBank/DDBJ databases">
        <title>Novel sulphate-reducing endosymbionts in the free-living metamonad Anaeramoeba.</title>
        <authorList>
            <person name="Jerlstrom-Hultqvist J."/>
            <person name="Cepicka I."/>
            <person name="Gallot-Lavallee L."/>
            <person name="Salas-Leiva D."/>
            <person name="Curtis B.A."/>
            <person name="Zahonova K."/>
            <person name="Pipaliya S."/>
            <person name="Dacks J."/>
            <person name="Roger A.J."/>
        </authorList>
    </citation>
    <scope>NUCLEOTIDE SEQUENCE</scope>
    <source>
        <strain evidence="3">BMAN</strain>
    </source>
</reference>
<keyword evidence="2" id="KW-1133">Transmembrane helix</keyword>
<feature type="region of interest" description="Disordered" evidence="1">
    <location>
        <begin position="51"/>
        <end position="83"/>
    </location>
</feature>
<dbReference type="Proteomes" id="UP001149090">
    <property type="component" value="Unassembled WGS sequence"/>
</dbReference>
<protein>
    <submittedName>
        <fullName evidence="3">Cyclic amp receptor-like protein g</fullName>
    </submittedName>
</protein>
<feature type="transmembrane region" description="Helical" evidence="2">
    <location>
        <begin position="12"/>
        <end position="30"/>
    </location>
</feature>
<organism evidence="3 4">
    <name type="scientific">Anaeramoeba ignava</name>
    <name type="common">Anaerobic marine amoeba</name>
    <dbReference type="NCBI Taxonomy" id="1746090"/>
    <lineage>
        <taxon>Eukaryota</taxon>
        <taxon>Metamonada</taxon>
        <taxon>Anaeramoebidae</taxon>
        <taxon>Anaeramoeba</taxon>
    </lineage>
</organism>
<dbReference type="AlphaFoldDB" id="A0A9Q0RCJ6"/>
<proteinExistence type="predicted"/>
<evidence type="ECO:0000313" key="4">
    <source>
        <dbReference type="Proteomes" id="UP001149090"/>
    </source>
</evidence>
<evidence type="ECO:0000256" key="1">
    <source>
        <dbReference type="SAM" id="MobiDB-lite"/>
    </source>
</evidence>
<accession>A0A9Q0RCJ6</accession>
<keyword evidence="3" id="KW-0675">Receptor</keyword>
<name>A0A9Q0RCJ6_ANAIG</name>
<keyword evidence="2" id="KW-0472">Membrane</keyword>
<evidence type="ECO:0000256" key="2">
    <source>
        <dbReference type="SAM" id="Phobius"/>
    </source>
</evidence>
<feature type="compositionally biased region" description="Low complexity" evidence="1">
    <location>
        <begin position="53"/>
        <end position="68"/>
    </location>
</feature>
<dbReference type="EMBL" id="JAPDFW010000072">
    <property type="protein sequence ID" value="KAJ5073784.1"/>
    <property type="molecule type" value="Genomic_DNA"/>
</dbReference>
<feature type="compositionally biased region" description="Basic and acidic residues" evidence="1">
    <location>
        <begin position="69"/>
        <end position="83"/>
    </location>
</feature>
<comment type="caution">
    <text evidence="3">The sequence shown here is derived from an EMBL/GenBank/DDBJ whole genome shotgun (WGS) entry which is preliminary data.</text>
</comment>
<gene>
    <name evidence="3" type="ORF">M0811_08348</name>
</gene>
<keyword evidence="2" id="KW-0812">Transmembrane</keyword>
<sequence>MRSIIRPKNDYIFGKVGYFVFILNLLYINFGVKFYSKIGSNILEDESKRIISNSNNNNNNNNNNNDNDNNNKDNDNDNDNNER</sequence>
<keyword evidence="4" id="KW-1185">Reference proteome</keyword>
<evidence type="ECO:0000313" key="3">
    <source>
        <dbReference type="EMBL" id="KAJ5073784.1"/>
    </source>
</evidence>